<evidence type="ECO:0000256" key="4">
    <source>
        <dbReference type="ARBA" id="ARBA00023315"/>
    </source>
</evidence>
<evidence type="ECO:0000256" key="8">
    <source>
        <dbReference type="ARBA" id="ARBA00054043"/>
    </source>
</evidence>
<comment type="catalytic activity">
    <reaction evidence="6 15">
        <text>N-terminal L-arginyl-[protein] + L-leucyl-tRNA(Leu) = N-terminal L-leucyl-L-arginyl-[protein] + tRNA(Leu) + H(+)</text>
        <dbReference type="Rhea" id="RHEA:50416"/>
        <dbReference type="Rhea" id="RHEA-COMP:9613"/>
        <dbReference type="Rhea" id="RHEA-COMP:9622"/>
        <dbReference type="Rhea" id="RHEA-COMP:12672"/>
        <dbReference type="Rhea" id="RHEA-COMP:12673"/>
        <dbReference type="ChEBI" id="CHEBI:15378"/>
        <dbReference type="ChEBI" id="CHEBI:64719"/>
        <dbReference type="ChEBI" id="CHEBI:78442"/>
        <dbReference type="ChEBI" id="CHEBI:78494"/>
        <dbReference type="ChEBI" id="CHEBI:133044"/>
        <dbReference type="EC" id="2.3.2.6"/>
    </reaction>
</comment>
<name>A0A081C8H3_VECG1</name>
<proteinExistence type="inferred from homology"/>
<dbReference type="Proteomes" id="UP000030661">
    <property type="component" value="Unassembled WGS sequence"/>
</dbReference>
<keyword evidence="4 15" id="KW-0012">Acyltransferase</keyword>
<evidence type="ECO:0000313" key="16">
    <source>
        <dbReference type="EMBL" id="GAK60878.1"/>
    </source>
</evidence>
<dbReference type="HOGENOM" id="CLU_075045_0_0_0"/>
<dbReference type="Gene3D" id="3.30.70.3550">
    <property type="entry name" value="Leucyl/phenylalanyl-tRNA-protein transferase, N-terminal domain"/>
    <property type="match status" value="1"/>
</dbReference>
<evidence type="ECO:0000256" key="1">
    <source>
        <dbReference type="ARBA" id="ARBA00004496"/>
    </source>
</evidence>
<evidence type="ECO:0000256" key="13">
    <source>
        <dbReference type="ARBA" id="ARBA00077165"/>
    </source>
</evidence>
<evidence type="ECO:0000256" key="15">
    <source>
        <dbReference type="HAMAP-Rule" id="MF_00688"/>
    </source>
</evidence>
<dbReference type="Pfam" id="PF03588">
    <property type="entry name" value="Leu_Phe_trans"/>
    <property type="match status" value="1"/>
</dbReference>
<gene>
    <name evidence="15" type="primary">aat</name>
    <name evidence="16" type="ORF">U27_00776</name>
</gene>
<dbReference type="InterPro" id="IPR004616">
    <property type="entry name" value="Leu/Phe-tRNA_Trfase"/>
</dbReference>
<dbReference type="FunFam" id="3.40.630.70:FF:000001">
    <property type="entry name" value="Leucyl/phenylalanyl-tRNA--protein transferase"/>
    <property type="match status" value="1"/>
</dbReference>
<protein>
    <recommendedName>
        <fullName evidence="11 15">Leucyl/phenylalanyl-tRNA--protein transferase</fullName>
        <ecNumber evidence="10 15">2.3.2.6</ecNumber>
    </recommendedName>
    <alternativeName>
        <fullName evidence="12 15">L/F-transferase</fullName>
    </alternativeName>
    <alternativeName>
        <fullName evidence="13 15">Leucyltransferase</fullName>
    </alternativeName>
    <alternativeName>
        <fullName evidence="14 15">Phenyalanyltransferase</fullName>
    </alternativeName>
</protein>
<organism evidence="16">
    <name type="scientific">Vecturithrix granuli</name>
    <dbReference type="NCBI Taxonomy" id="1499967"/>
    <lineage>
        <taxon>Bacteria</taxon>
        <taxon>Candidatus Moduliflexota</taxon>
        <taxon>Candidatus Vecturitrichia</taxon>
        <taxon>Candidatus Vecturitrichales</taxon>
        <taxon>Candidatus Vecturitrichaceae</taxon>
        <taxon>Candidatus Vecturithrix</taxon>
    </lineage>
</organism>
<dbReference type="eggNOG" id="COG2360">
    <property type="taxonomic scope" value="Bacteria"/>
</dbReference>
<keyword evidence="2 15" id="KW-0963">Cytoplasm</keyword>
<evidence type="ECO:0000256" key="9">
    <source>
        <dbReference type="ARBA" id="ARBA00061535"/>
    </source>
</evidence>
<keyword evidence="3 15" id="KW-0808">Transferase</keyword>
<dbReference type="AlphaFoldDB" id="A0A081C8H3"/>
<dbReference type="InterPro" id="IPR042221">
    <property type="entry name" value="Leu/Phe-tRNA_Trfase_N"/>
</dbReference>
<evidence type="ECO:0000313" key="17">
    <source>
        <dbReference type="Proteomes" id="UP000030661"/>
    </source>
</evidence>
<reference evidence="16" key="1">
    <citation type="journal article" date="2015" name="PeerJ">
        <title>First genomic representation of candidate bacterial phylum KSB3 points to enhanced environmental sensing as a trigger of wastewater bulking.</title>
        <authorList>
            <person name="Sekiguchi Y."/>
            <person name="Ohashi A."/>
            <person name="Parks D.H."/>
            <person name="Yamauchi T."/>
            <person name="Tyson G.W."/>
            <person name="Hugenholtz P."/>
        </authorList>
    </citation>
    <scope>NUCLEOTIDE SEQUENCE [LARGE SCALE GENOMIC DNA]</scope>
</reference>
<evidence type="ECO:0000256" key="2">
    <source>
        <dbReference type="ARBA" id="ARBA00022490"/>
    </source>
</evidence>
<evidence type="ECO:0000256" key="5">
    <source>
        <dbReference type="ARBA" id="ARBA00050607"/>
    </source>
</evidence>
<evidence type="ECO:0000256" key="6">
    <source>
        <dbReference type="ARBA" id="ARBA00050652"/>
    </source>
</evidence>
<keyword evidence="17" id="KW-1185">Reference proteome</keyword>
<dbReference type="Gene3D" id="3.40.630.70">
    <property type="entry name" value="Leucyl/phenylalanyl-tRNA-protein transferase, C-terminal domain"/>
    <property type="match status" value="1"/>
</dbReference>
<evidence type="ECO:0000256" key="11">
    <source>
        <dbReference type="ARBA" id="ARBA00074372"/>
    </source>
</evidence>
<dbReference type="STRING" id="1499967.U27_00776"/>
<dbReference type="SUPFAM" id="SSF55729">
    <property type="entry name" value="Acyl-CoA N-acyltransferases (Nat)"/>
    <property type="match status" value="1"/>
</dbReference>
<comment type="catalytic activity">
    <reaction evidence="7 15">
        <text>N-terminal L-lysyl-[protein] + L-leucyl-tRNA(Leu) = N-terminal L-leucyl-L-lysyl-[protein] + tRNA(Leu) + H(+)</text>
        <dbReference type="Rhea" id="RHEA:12340"/>
        <dbReference type="Rhea" id="RHEA-COMP:9613"/>
        <dbReference type="Rhea" id="RHEA-COMP:9622"/>
        <dbReference type="Rhea" id="RHEA-COMP:12670"/>
        <dbReference type="Rhea" id="RHEA-COMP:12671"/>
        <dbReference type="ChEBI" id="CHEBI:15378"/>
        <dbReference type="ChEBI" id="CHEBI:65249"/>
        <dbReference type="ChEBI" id="CHEBI:78442"/>
        <dbReference type="ChEBI" id="CHEBI:78494"/>
        <dbReference type="ChEBI" id="CHEBI:133043"/>
        <dbReference type="EC" id="2.3.2.6"/>
    </reaction>
</comment>
<dbReference type="EMBL" id="DF820475">
    <property type="protein sequence ID" value="GAK60878.1"/>
    <property type="molecule type" value="Genomic_DNA"/>
</dbReference>
<dbReference type="FunFam" id="3.30.70.3550:FF:000001">
    <property type="entry name" value="Leucyl/phenylalanyl-tRNA--protein transferase"/>
    <property type="match status" value="1"/>
</dbReference>
<comment type="catalytic activity">
    <reaction evidence="5 15">
        <text>L-phenylalanyl-tRNA(Phe) + an N-terminal L-alpha-aminoacyl-[protein] = an N-terminal L-phenylalanyl-L-alpha-aminoacyl-[protein] + tRNA(Phe)</text>
        <dbReference type="Rhea" id="RHEA:43632"/>
        <dbReference type="Rhea" id="RHEA-COMP:9668"/>
        <dbReference type="Rhea" id="RHEA-COMP:9699"/>
        <dbReference type="Rhea" id="RHEA-COMP:10636"/>
        <dbReference type="Rhea" id="RHEA-COMP:10637"/>
        <dbReference type="ChEBI" id="CHEBI:78442"/>
        <dbReference type="ChEBI" id="CHEBI:78531"/>
        <dbReference type="ChEBI" id="CHEBI:78597"/>
        <dbReference type="ChEBI" id="CHEBI:83561"/>
        <dbReference type="EC" id="2.3.2.6"/>
    </reaction>
</comment>
<dbReference type="NCBIfam" id="TIGR00667">
    <property type="entry name" value="aat"/>
    <property type="match status" value="1"/>
</dbReference>
<evidence type="ECO:0000256" key="7">
    <source>
        <dbReference type="ARBA" id="ARBA00051538"/>
    </source>
</evidence>
<dbReference type="HAMAP" id="MF_00688">
    <property type="entry name" value="Leu_Phe_trans"/>
    <property type="match status" value="1"/>
</dbReference>
<sequence>MPIYLLTEDIVFPPPHVSEPDGLLAVGGDLREQRLLLAYSMGIFPWYSEGDPILWWSPDPRLVLYPEEFRASKSLRKIIKQRRFQVTMDTAFTQVMTACAAIWRPEQQGTWITDEMIAAYTRLHHSGYAHSIEVWNAGKLAGGLYGVSLGRCFFGESMFCRQSNASKVALYYLVEYVKSFRFDLIDCQVTTEHLLSLGAREIPRQQFLAELNRSLQTPTLKGKWTCAL</sequence>
<evidence type="ECO:0000256" key="14">
    <source>
        <dbReference type="ARBA" id="ARBA00083640"/>
    </source>
</evidence>
<dbReference type="EC" id="2.3.2.6" evidence="10 15"/>
<dbReference type="PANTHER" id="PTHR30098:SF2">
    <property type="entry name" value="LEUCYL_PHENYLALANYL-TRNA--PROTEIN TRANSFERASE"/>
    <property type="match status" value="1"/>
</dbReference>
<dbReference type="GO" id="GO:0005737">
    <property type="term" value="C:cytoplasm"/>
    <property type="evidence" value="ECO:0007669"/>
    <property type="project" value="UniProtKB-SubCell"/>
</dbReference>
<dbReference type="InterPro" id="IPR016181">
    <property type="entry name" value="Acyl_CoA_acyltransferase"/>
</dbReference>
<dbReference type="PANTHER" id="PTHR30098">
    <property type="entry name" value="LEUCYL/PHENYLALANYL-TRNA--PROTEIN TRANSFERASE"/>
    <property type="match status" value="1"/>
</dbReference>
<evidence type="ECO:0000256" key="12">
    <source>
        <dbReference type="ARBA" id="ARBA00077136"/>
    </source>
</evidence>
<dbReference type="GO" id="GO:0030163">
    <property type="term" value="P:protein catabolic process"/>
    <property type="evidence" value="ECO:0007669"/>
    <property type="project" value="UniProtKB-UniRule"/>
</dbReference>
<dbReference type="GO" id="GO:0008914">
    <property type="term" value="F:leucyl-tRNA--protein transferase activity"/>
    <property type="evidence" value="ECO:0007669"/>
    <property type="project" value="UniProtKB-UniRule"/>
</dbReference>
<dbReference type="InterPro" id="IPR042203">
    <property type="entry name" value="Leu/Phe-tRNA_Trfase_C"/>
</dbReference>
<evidence type="ECO:0000256" key="10">
    <source>
        <dbReference type="ARBA" id="ARBA00066767"/>
    </source>
</evidence>
<comment type="subcellular location">
    <subcellularLocation>
        <location evidence="1 15">Cytoplasm</location>
    </subcellularLocation>
</comment>
<evidence type="ECO:0000256" key="3">
    <source>
        <dbReference type="ARBA" id="ARBA00022679"/>
    </source>
</evidence>
<accession>A0A081C8H3</accession>
<comment type="function">
    <text evidence="8 15">Functions in the N-end rule pathway of protein degradation where it conjugates Leu, Phe and, less efficiently, Met from aminoacyl-tRNAs to the N-termini of proteins containing an N-terminal arginine or lysine.</text>
</comment>
<comment type="similarity">
    <text evidence="9 15">Belongs to the L/F-transferase family.</text>
</comment>